<dbReference type="InterPro" id="IPR027417">
    <property type="entry name" value="P-loop_NTPase"/>
</dbReference>
<keyword evidence="1" id="KW-0808">Transferase</keyword>
<dbReference type="EMBL" id="JBHSCN010000005">
    <property type="protein sequence ID" value="MFC4243986.1"/>
    <property type="molecule type" value="Genomic_DNA"/>
</dbReference>
<proteinExistence type="predicted"/>
<accession>A0ABV8Q6H7</accession>
<dbReference type="Gene3D" id="3.40.50.300">
    <property type="entry name" value="P-loop containing nucleotide triphosphate hydrolases"/>
    <property type="match status" value="1"/>
</dbReference>
<dbReference type="GO" id="GO:0016301">
    <property type="term" value="F:kinase activity"/>
    <property type="evidence" value="ECO:0007669"/>
    <property type="project" value="UniProtKB-KW"/>
</dbReference>
<keyword evidence="2" id="KW-1185">Reference proteome</keyword>
<organism evidence="1 2">
    <name type="scientific">Gryllotalpicola reticulitermitis</name>
    <dbReference type="NCBI Taxonomy" id="1184153"/>
    <lineage>
        <taxon>Bacteria</taxon>
        <taxon>Bacillati</taxon>
        <taxon>Actinomycetota</taxon>
        <taxon>Actinomycetes</taxon>
        <taxon>Micrococcales</taxon>
        <taxon>Microbacteriaceae</taxon>
        <taxon>Gryllotalpicola</taxon>
    </lineage>
</organism>
<protein>
    <submittedName>
        <fullName evidence="1">Adenylate kinase</fullName>
    </submittedName>
</protein>
<dbReference type="InterPro" id="IPR052922">
    <property type="entry name" value="Cytidylate_Kinase-2"/>
</dbReference>
<name>A0ABV8Q6H7_9MICO</name>
<dbReference type="PANTHER" id="PTHR37816:SF1">
    <property type="entry name" value="TOXIN"/>
    <property type="match status" value="1"/>
</dbReference>
<gene>
    <name evidence="1" type="ORF">ACFOYW_11425</name>
</gene>
<evidence type="ECO:0000313" key="1">
    <source>
        <dbReference type="EMBL" id="MFC4243986.1"/>
    </source>
</evidence>
<dbReference type="SUPFAM" id="SSF52540">
    <property type="entry name" value="P-loop containing nucleoside triphosphate hydrolases"/>
    <property type="match status" value="1"/>
</dbReference>
<evidence type="ECO:0000313" key="2">
    <source>
        <dbReference type="Proteomes" id="UP001595900"/>
    </source>
</evidence>
<dbReference type="RefSeq" id="WP_390229056.1">
    <property type="nucleotide sequence ID" value="NZ_JBHSCN010000005.1"/>
</dbReference>
<dbReference type="Proteomes" id="UP001595900">
    <property type="component" value="Unassembled WGS sequence"/>
</dbReference>
<comment type="caution">
    <text evidence="1">The sequence shown here is derived from an EMBL/GenBank/DDBJ whole genome shotgun (WGS) entry which is preliminary data.</text>
</comment>
<dbReference type="PANTHER" id="PTHR37816">
    <property type="entry name" value="YALI0E33011P"/>
    <property type="match status" value="1"/>
</dbReference>
<reference evidence="2" key="1">
    <citation type="journal article" date="2019" name="Int. J. Syst. Evol. Microbiol.">
        <title>The Global Catalogue of Microorganisms (GCM) 10K type strain sequencing project: providing services to taxonomists for standard genome sequencing and annotation.</title>
        <authorList>
            <consortium name="The Broad Institute Genomics Platform"/>
            <consortium name="The Broad Institute Genome Sequencing Center for Infectious Disease"/>
            <person name="Wu L."/>
            <person name="Ma J."/>
        </authorList>
    </citation>
    <scope>NUCLEOTIDE SEQUENCE [LARGE SCALE GENOMIC DNA]</scope>
    <source>
        <strain evidence="2">CGMCC 1.10363</strain>
    </source>
</reference>
<keyword evidence="1" id="KW-0418">Kinase</keyword>
<sequence>MSVPLAPRRILLHGATGSGKSTAAVRIAAILGRPVTLADEIGWLPGWRERPVEEQRAMVQAAAAGDSWVFDSAYSKWRDLVMPSVDLIIGLDYSRWLSLTRLIVRTARRVITGEFICNGNRETLRKALSADSIVIWHFRSWKKKRVTMRAWSADQTGPPTILFRRPRDLEAWIGGLTPVKAGGVRHPLD</sequence>